<comment type="caution">
    <text evidence="2">The sequence shown here is derived from an EMBL/GenBank/DDBJ whole genome shotgun (WGS) entry which is preliminary data.</text>
</comment>
<dbReference type="InterPro" id="IPR011008">
    <property type="entry name" value="Dimeric_a/b-barrel"/>
</dbReference>
<evidence type="ECO:0000259" key="1">
    <source>
        <dbReference type="PROSITE" id="PS51725"/>
    </source>
</evidence>
<reference evidence="2 3" key="1">
    <citation type="submission" date="2019-04" db="EMBL/GenBank/DDBJ databases">
        <authorList>
            <person name="Li Y."/>
            <person name="Wang J."/>
        </authorList>
    </citation>
    <scope>NUCLEOTIDE SEQUENCE [LARGE SCALE GENOMIC DNA]</scope>
    <source>
        <strain evidence="2 3">DSM 14668</strain>
    </source>
</reference>
<keyword evidence="3" id="KW-1185">Reference proteome</keyword>
<dbReference type="OrthoDB" id="5518280at2"/>
<gene>
    <name evidence="2" type="ORF">E8A74_00345</name>
</gene>
<dbReference type="Proteomes" id="UP000309215">
    <property type="component" value="Unassembled WGS sequence"/>
</dbReference>
<keyword evidence="2" id="KW-0560">Oxidoreductase</keyword>
<dbReference type="AlphaFoldDB" id="A0A4U1JMV4"/>
<organism evidence="2 3">
    <name type="scientific">Polyangium fumosum</name>
    <dbReference type="NCBI Taxonomy" id="889272"/>
    <lineage>
        <taxon>Bacteria</taxon>
        <taxon>Pseudomonadati</taxon>
        <taxon>Myxococcota</taxon>
        <taxon>Polyangia</taxon>
        <taxon>Polyangiales</taxon>
        <taxon>Polyangiaceae</taxon>
        <taxon>Polyangium</taxon>
    </lineage>
</organism>
<accession>A0A4U1JMV4</accession>
<dbReference type="PROSITE" id="PS51725">
    <property type="entry name" value="ABM"/>
    <property type="match status" value="1"/>
</dbReference>
<dbReference type="SUPFAM" id="SSF54909">
    <property type="entry name" value="Dimeric alpha+beta barrel"/>
    <property type="match status" value="1"/>
</dbReference>
<dbReference type="Pfam" id="PF03992">
    <property type="entry name" value="ABM"/>
    <property type="match status" value="1"/>
</dbReference>
<name>A0A4U1JMV4_9BACT</name>
<dbReference type="EMBL" id="SSMQ01000001">
    <property type="protein sequence ID" value="TKD13358.1"/>
    <property type="molecule type" value="Genomic_DNA"/>
</dbReference>
<protein>
    <submittedName>
        <fullName evidence="2">Antibiotic biosynthesis monooxygenase</fullName>
    </submittedName>
</protein>
<dbReference type="GO" id="GO:0004497">
    <property type="term" value="F:monooxygenase activity"/>
    <property type="evidence" value="ECO:0007669"/>
    <property type="project" value="UniProtKB-KW"/>
</dbReference>
<evidence type="ECO:0000313" key="3">
    <source>
        <dbReference type="Proteomes" id="UP000309215"/>
    </source>
</evidence>
<sequence>MSATHGFQATMRARDGTSEELIHLLLSGTPTSNPDCVLYLVCRSVGDPSVIHVTEGWTTRDAHAEHFAREETKALVARIGPLLVDAAHYQDVVPVGGILRE</sequence>
<dbReference type="Gene3D" id="3.30.70.100">
    <property type="match status" value="1"/>
</dbReference>
<keyword evidence="2" id="KW-0503">Monooxygenase</keyword>
<proteinExistence type="predicted"/>
<feature type="domain" description="ABM" evidence="1">
    <location>
        <begin position="5"/>
        <end position="93"/>
    </location>
</feature>
<evidence type="ECO:0000313" key="2">
    <source>
        <dbReference type="EMBL" id="TKD13358.1"/>
    </source>
</evidence>
<dbReference type="InterPro" id="IPR007138">
    <property type="entry name" value="ABM_dom"/>
</dbReference>